<protein>
    <submittedName>
        <fullName evidence="1">Helix-turn-helix domain-containing protein</fullName>
    </submittedName>
</protein>
<gene>
    <name evidence="1" type="ORF">D1632_06120</name>
</gene>
<comment type="caution">
    <text evidence="1">The sequence shown here is derived from an EMBL/GenBank/DDBJ whole genome shotgun (WGS) entry which is preliminary data.</text>
</comment>
<proteinExistence type="predicted"/>
<sequence length="107" mass="12889">MKSTINYKRIFSDILDQKYPEKKEICKDLLSKEILSTMDIIELNKRIFDTADKETESFNQNHKAYNQSSVLYILDYQKENSLNNSQVAKHFKLSRYTLRKWKKKYLV</sequence>
<dbReference type="EMBL" id="QWIV01000013">
    <property type="protein sequence ID" value="RMZ59223.1"/>
    <property type="molecule type" value="Genomic_DNA"/>
</dbReference>
<keyword evidence="2" id="KW-1185">Reference proteome</keyword>
<dbReference type="AlphaFoldDB" id="A0A3M7L906"/>
<dbReference type="Proteomes" id="UP000267524">
    <property type="component" value="Unassembled WGS sequence"/>
</dbReference>
<evidence type="ECO:0000313" key="1">
    <source>
        <dbReference type="EMBL" id="RMZ59223.1"/>
    </source>
</evidence>
<name>A0A3M7L906_9FLAO</name>
<organism evidence="1 2">
    <name type="scientific">Chryseobacterium nematophagum</name>
    <dbReference type="NCBI Taxonomy" id="2305228"/>
    <lineage>
        <taxon>Bacteria</taxon>
        <taxon>Pseudomonadati</taxon>
        <taxon>Bacteroidota</taxon>
        <taxon>Flavobacteriia</taxon>
        <taxon>Flavobacteriales</taxon>
        <taxon>Weeksellaceae</taxon>
        <taxon>Chryseobacterium group</taxon>
        <taxon>Chryseobacterium</taxon>
    </lineage>
</organism>
<reference evidence="1 2" key="1">
    <citation type="submission" date="2018-08" db="EMBL/GenBank/DDBJ databases">
        <title>Chryseobacterium nematophagum: a novel matrix digesting pathogen of nematodes.</title>
        <authorList>
            <person name="Page A."/>
            <person name="Roberts M."/>
            <person name="Felix M.-A."/>
            <person name="Weir W."/>
        </authorList>
    </citation>
    <scope>NUCLEOTIDE SEQUENCE [LARGE SCALE GENOMIC DNA]</scope>
    <source>
        <strain evidence="1 2">JUb275</strain>
    </source>
</reference>
<accession>A0A3M7L906</accession>
<evidence type="ECO:0000313" key="2">
    <source>
        <dbReference type="Proteomes" id="UP000267524"/>
    </source>
</evidence>